<gene>
    <name evidence="2" type="ORF">PARMNEM_LOCUS9587</name>
</gene>
<comment type="caution">
    <text evidence="2">The sequence shown here is derived from an EMBL/GenBank/DDBJ whole genome shotgun (WGS) entry which is preliminary data.</text>
</comment>
<dbReference type="Gene3D" id="3.30.420.10">
    <property type="entry name" value="Ribonuclease H-like superfamily/Ribonuclease H"/>
    <property type="match status" value="1"/>
</dbReference>
<reference evidence="2 3" key="1">
    <citation type="submission" date="2023-11" db="EMBL/GenBank/DDBJ databases">
        <authorList>
            <person name="Hedman E."/>
            <person name="Englund M."/>
            <person name="Stromberg M."/>
            <person name="Nyberg Akerstrom W."/>
            <person name="Nylinder S."/>
            <person name="Jareborg N."/>
            <person name="Kallberg Y."/>
            <person name="Kronander E."/>
        </authorList>
    </citation>
    <scope>NUCLEOTIDE SEQUENCE [LARGE SCALE GENOMIC DNA]</scope>
</reference>
<dbReference type="Pfam" id="PF13358">
    <property type="entry name" value="DDE_3"/>
    <property type="match status" value="1"/>
</dbReference>
<dbReference type="GO" id="GO:0003676">
    <property type="term" value="F:nucleic acid binding"/>
    <property type="evidence" value="ECO:0007669"/>
    <property type="project" value="InterPro"/>
</dbReference>
<sequence length="312" mass="36243">MGYKWQKCHNKRRILVERPAVVFARSNYLQKIRQYRENDRDIVFLDETWVDNNLTFKKCWRNDYIDAILTDTSSTNRLILVHAGSRRGFLDGAKLLFKAGTVTGDYHGQMNSTNFEKWVTDMFIPNLPPSSVVVMDNAPYHSVQENKVPTKSSTKTVMLEWLTRNNVESSLSMRKAELFDVIKLHAPQEKTFKMDQLIRSHGHEVLRLPPYMCDLSPIELAWAKIKRVVREYNVNSDLTLTRLKEVTEMAINQVTEIDWCEFDDHVIILEEHYWQKDGLLENTIDKFVIEVSDGEDTDSDSALSVVYASDSD</sequence>
<dbReference type="InterPro" id="IPR036397">
    <property type="entry name" value="RNaseH_sf"/>
</dbReference>
<accession>A0AAV1L2L6</accession>
<keyword evidence="3" id="KW-1185">Reference proteome</keyword>
<organism evidence="2 3">
    <name type="scientific">Parnassius mnemosyne</name>
    <name type="common">clouded apollo</name>
    <dbReference type="NCBI Taxonomy" id="213953"/>
    <lineage>
        <taxon>Eukaryota</taxon>
        <taxon>Metazoa</taxon>
        <taxon>Ecdysozoa</taxon>
        <taxon>Arthropoda</taxon>
        <taxon>Hexapoda</taxon>
        <taxon>Insecta</taxon>
        <taxon>Pterygota</taxon>
        <taxon>Neoptera</taxon>
        <taxon>Endopterygota</taxon>
        <taxon>Lepidoptera</taxon>
        <taxon>Glossata</taxon>
        <taxon>Ditrysia</taxon>
        <taxon>Papilionoidea</taxon>
        <taxon>Papilionidae</taxon>
        <taxon>Parnassiinae</taxon>
        <taxon>Parnassini</taxon>
        <taxon>Parnassius</taxon>
        <taxon>Driopa</taxon>
    </lineage>
</organism>
<dbReference type="PANTHER" id="PTHR33939">
    <property type="entry name" value="PROTEIN CBG22215"/>
    <property type="match status" value="1"/>
</dbReference>
<proteinExistence type="predicted"/>
<evidence type="ECO:0000313" key="3">
    <source>
        <dbReference type="Proteomes" id="UP001314205"/>
    </source>
</evidence>
<dbReference type="EMBL" id="CAVLGL010000083">
    <property type="protein sequence ID" value="CAK1589030.1"/>
    <property type="molecule type" value="Genomic_DNA"/>
</dbReference>
<dbReference type="PANTHER" id="PTHR33939:SF1">
    <property type="entry name" value="DUF4371 DOMAIN-CONTAINING PROTEIN"/>
    <property type="match status" value="1"/>
</dbReference>
<name>A0AAV1L2L6_9NEOP</name>
<evidence type="ECO:0000313" key="2">
    <source>
        <dbReference type="EMBL" id="CAK1589030.1"/>
    </source>
</evidence>
<feature type="domain" description="Tc1-like transposase DDE" evidence="1">
    <location>
        <begin position="105"/>
        <end position="231"/>
    </location>
</feature>
<protein>
    <recommendedName>
        <fullName evidence="1">Tc1-like transposase DDE domain-containing protein</fullName>
    </recommendedName>
</protein>
<dbReference type="InterPro" id="IPR038717">
    <property type="entry name" value="Tc1-like_DDE_dom"/>
</dbReference>
<evidence type="ECO:0000259" key="1">
    <source>
        <dbReference type="Pfam" id="PF13358"/>
    </source>
</evidence>
<dbReference type="Proteomes" id="UP001314205">
    <property type="component" value="Unassembled WGS sequence"/>
</dbReference>
<dbReference type="AlphaFoldDB" id="A0AAV1L2L6"/>